<dbReference type="CDD" id="cd01949">
    <property type="entry name" value="GGDEF"/>
    <property type="match status" value="1"/>
</dbReference>
<dbReference type="CDD" id="cd00130">
    <property type="entry name" value="PAS"/>
    <property type="match status" value="1"/>
</dbReference>
<dbReference type="InterPro" id="IPR035965">
    <property type="entry name" value="PAS-like_dom_sf"/>
</dbReference>
<dbReference type="EC" id="2.7.7.65" evidence="1"/>
<protein>
    <recommendedName>
        <fullName evidence="1">diguanylate cyclase</fullName>
        <ecNumber evidence="1">2.7.7.65</ecNumber>
    </recommendedName>
</protein>
<dbReference type="Gene3D" id="3.30.70.270">
    <property type="match status" value="1"/>
</dbReference>
<gene>
    <name evidence="4" type="ORF">H9784_11385</name>
</gene>
<comment type="caution">
    <text evidence="4">The sequence shown here is derived from an EMBL/GenBank/DDBJ whole genome shotgun (WGS) entry which is preliminary data.</text>
</comment>
<sequence>MPQYVADDFAQQLSAFSPGFWFFDGEHFKLDTQMRNLWQVEENELSLETFLAGIDAKGANFLRRFFFTFHEELLTIKFATAKEDRKEILMQGSVLSREEDGRVSCCSGYCIELKTQFSIPRVLHSHELGMWEWNGISGECHFCEDYRRMLGYGPDDAFPQTFEEWITLVHPEDLDVVDFQRKLAVYPEFGDNFECSIRLRHKNGHYIWTIGKGFVSQRNHLGHAVSLHGTNQNIEIMRKKYEESLQEVMRDSLTNCYSRDFFKNKWNEVLRRDAYPLSFLYIDICGLKMINDLLGHDVGDKVIVTAVGIIERTIQMPKFVIRMGGDEFLVVLPNCTSELASECMKNLKKVVALRADTDIPVLFSIGHSSMIFKSPLRESIQSAEREMQRNKEVAREEDRLLLNAFVERTKGEKVHYTDSRLQDTQGDA</sequence>
<evidence type="ECO:0000313" key="5">
    <source>
        <dbReference type="Proteomes" id="UP000823821"/>
    </source>
</evidence>
<evidence type="ECO:0000259" key="3">
    <source>
        <dbReference type="PROSITE" id="PS50887"/>
    </source>
</evidence>
<dbReference type="Pfam" id="PF00990">
    <property type="entry name" value="GGDEF"/>
    <property type="match status" value="1"/>
</dbReference>
<comment type="catalytic activity">
    <reaction evidence="2">
        <text>2 GTP = 3',3'-c-di-GMP + 2 diphosphate</text>
        <dbReference type="Rhea" id="RHEA:24898"/>
        <dbReference type="ChEBI" id="CHEBI:33019"/>
        <dbReference type="ChEBI" id="CHEBI:37565"/>
        <dbReference type="ChEBI" id="CHEBI:58805"/>
        <dbReference type="EC" id="2.7.7.65"/>
    </reaction>
</comment>
<organism evidence="4 5">
    <name type="scientific">Candidatus Desulfovibrio intestinavium</name>
    <dbReference type="NCBI Taxonomy" id="2838534"/>
    <lineage>
        <taxon>Bacteria</taxon>
        <taxon>Pseudomonadati</taxon>
        <taxon>Thermodesulfobacteriota</taxon>
        <taxon>Desulfovibrionia</taxon>
        <taxon>Desulfovibrionales</taxon>
        <taxon>Desulfovibrionaceae</taxon>
        <taxon>Desulfovibrio</taxon>
    </lineage>
</organism>
<name>A0A9D2HQQ6_9BACT</name>
<evidence type="ECO:0000256" key="2">
    <source>
        <dbReference type="ARBA" id="ARBA00034247"/>
    </source>
</evidence>
<dbReference type="SUPFAM" id="SSF55073">
    <property type="entry name" value="Nucleotide cyclase"/>
    <property type="match status" value="1"/>
</dbReference>
<dbReference type="InterPro" id="IPR050469">
    <property type="entry name" value="Diguanylate_Cyclase"/>
</dbReference>
<dbReference type="SUPFAM" id="SSF55785">
    <property type="entry name" value="PYP-like sensor domain (PAS domain)"/>
    <property type="match status" value="1"/>
</dbReference>
<dbReference type="SMART" id="SM00267">
    <property type="entry name" value="GGDEF"/>
    <property type="match status" value="1"/>
</dbReference>
<dbReference type="AlphaFoldDB" id="A0A9D2HQQ6"/>
<dbReference type="Pfam" id="PF08447">
    <property type="entry name" value="PAS_3"/>
    <property type="match status" value="1"/>
</dbReference>
<dbReference type="GO" id="GO:0052621">
    <property type="term" value="F:diguanylate cyclase activity"/>
    <property type="evidence" value="ECO:0007669"/>
    <property type="project" value="UniProtKB-EC"/>
</dbReference>
<evidence type="ECO:0000313" key="4">
    <source>
        <dbReference type="EMBL" id="HJA80149.1"/>
    </source>
</evidence>
<evidence type="ECO:0000256" key="1">
    <source>
        <dbReference type="ARBA" id="ARBA00012528"/>
    </source>
</evidence>
<reference evidence="4" key="2">
    <citation type="submission" date="2021-04" db="EMBL/GenBank/DDBJ databases">
        <authorList>
            <person name="Gilroy R."/>
        </authorList>
    </citation>
    <scope>NUCLEOTIDE SEQUENCE</scope>
    <source>
        <strain evidence="4">5032</strain>
    </source>
</reference>
<dbReference type="Proteomes" id="UP000823821">
    <property type="component" value="Unassembled WGS sequence"/>
</dbReference>
<dbReference type="InterPro" id="IPR029787">
    <property type="entry name" value="Nucleotide_cyclase"/>
</dbReference>
<dbReference type="PANTHER" id="PTHR45138:SF9">
    <property type="entry name" value="DIGUANYLATE CYCLASE DGCM-RELATED"/>
    <property type="match status" value="1"/>
</dbReference>
<dbReference type="EMBL" id="DWZD01000054">
    <property type="protein sequence ID" value="HJA80149.1"/>
    <property type="molecule type" value="Genomic_DNA"/>
</dbReference>
<dbReference type="InterPro" id="IPR043128">
    <property type="entry name" value="Rev_trsase/Diguanyl_cyclase"/>
</dbReference>
<dbReference type="GO" id="GO:0043709">
    <property type="term" value="P:cell adhesion involved in single-species biofilm formation"/>
    <property type="evidence" value="ECO:0007669"/>
    <property type="project" value="TreeGrafter"/>
</dbReference>
<dbReference type="InterPro" id="IPR000014">
    <property type="entry name" value="PAS"/>
</dbReference>
<dbReference type="NCBIfam" id="TIGR00254">
    <property type="entry name" value="GGDEF"/>
    <property type="match status" value="1"/>
</dbReference>
<dbReference type="PANTHER" id="PTHR45138">
    <property type="entry name" value="REGULATORY COMPONENTS OF SENSORY TRANSDUCTION SYSTEM"/>
    <property type="match status" value="1"/>
</dbReference>
<reference evidence="4" key="1">
    <citation type="journal article" date="2021" name="PeerJ">
        <title>Extensive microbial diversity within the chicken gut microbiome revealed by metagenomics and culture.</title>
        <authorList>
            <person name="Gilroy R."/>
            <person name="Ravi A."/>
            <person name="Getino M."/>
            <person name="Pursley I."/>
            <person name="Horton D.L."/>
            <person name="Alikhan N.F."/>
            <person name="Baker D."/>
            <person name="Gharbi K."/>
            <person name="Hall N."/>
            <person name="Watson M."/>
            <person name="Adriaenssens E.M."/>
            <person name="Foster-Nyarko E."/>
            <person name="Jarju S."/>
            <person name="Secka A."/>
            <person name="Antonio M."/>
            <person name="Oren A."/>
            <person name="Chaudhuri R.R."/>
            <person name="La Ragione R."/>
            <person name="Hildebrand F."/>
            <person name="Pallen M.J."/>
        </authorList>
    </citation>
    <scope>NUCLEOTIDE SEQUENCE</scope>
    <source>
        <strain evidence="4">5032</strain>
    </source>
</reference>
<dbReference type="GO" id="GO:1902201">
    <property type="term" value="P:negative regulation of bacterial-type flagellum-dependent cell motility"/>
    <property type="evidence" value="ECO:0007669"/>
    <property type="project" value="TreeGrafter"/>
</dbReference>
<dbReference type="InterPro" id="IPR000160">
    <property type="entry name" value="GGDEF_dom"/>
</dbReference>
<dbReference type="GO" id="GO:0005886">
    <property type="term" value="C:plasma membrane"/>
    <property type="evidence" value="ECO:0007669"/>
    <property type="project" value="TreeGrafter"/>
</dbReference>
<accession>A0A9D2HQQ6</accession>
<proteinExistence type="predicted"/>
<dbReference type="InterPro" id="IPR013655">
    <property type="entry name" value="PAS_fold_3"/>
</dbReference>
<dbReference type="PROSITE" id="PS50887">
    <property type="entry name" value="GGDEF"/>
    <property type="match status" value="1"/>
</dbReference>
<feature type="domain" description="GGDEF" evidence="3">
    <location>
        <begin position="275"/>
        <end position="403"/>
    </location>
</feature>
<dbReference type="Gene3D" id="3.30.450.20">
    <property type="entry name" value="PAS domain"/>
    <property type="match status" value="1"/>
</dbReference>